<dbReference type="GO" id="GO:0046872">
    <property type="term" value="F:metal ion binding"/>
    <property type="evidence" value="ECO:0007669"/>
    <property type="project" value="UniProtKB-UniRule"/>
</dbReference>
<dbReference type="PIRSF" id="PIRSF037125">
    <property type="entry name" value="D-site_20S_pre-rRNA_nuclease"/>
    <property type="match status" value="1"/>
</dbReference>
<evidence type="ECO:0000256" key="5">
    <source>
        <dbReference type="ARBA" id="ARBA00022801"/>
    </source>
</evidence>
<evidence type="ECO:0000313" key="14">
    <source>
        <dbReference type="Proteomes" id="UP000326759"/>
    </source>
</evidence>
<comment type="subcellular location">
    <subcellularLocation>
        <location evidence="1 8">Nucleus</location>
    </subcellularLocation>
</comment>
<dbReference type="Proteomes" id="UP000326759">
    <property type="component" value="Unassembled WGS sequence"/>
</dbReference>
<dbReference type="Gene3D" id="3.40.50.1010">
    <property type="entry name" value="5'-nuclease"/>
    <property type="match status" value="1"/>
</dbReference>
<keyword evidence="7 8" id="KW-0539">Nucleus</keyword>
<evidence type="ECO:0000256" key="8">
    <source>
        <dbReference type="PIRNR" id="PIRNR037125"/>
    </source>
</evidence>
<dbReference type="AlphaFoldDB" id="A0A5N5T2H4"/>
<feature type="domain" description="Nin one binding (NOB1) Zn-ribbon-like" evidence="11">
    <location>
        <begin position="222"/>
        <end position="292"/>
    </location>
</feature>
<feature type="binding site" evidence="9">
    <location>
        <position position="232"/>
    </location>
    <ligand>
        <name>Zn(2+)</name>
        <dbReference type="ChEBI" id="CHEBI:29105"/>
    </ligand>
</feature>
<evidence type="ECO:0000256" key="3">
    <source>
        <dbReference type="ARBA" id="ARBA00022722"/>
    </source>
</evidence>
<dbReference type="Gene3D" id="6.20.210.10">
    <property type="entry name" value="Nin one binding (NOB1), Zn-ribbon-like"/>
    <property type="match status" value="1"/>
</dbReference>
<keyword evidence="14" id="KW-1185">Reference proteome</keyword>
<evidence type="ECO:0000259" key="11">
    <source>
        <dbReference type="Pfam" id="PF08772"/>
    </source>
</evidence>
<proteinExistence type="inferred from homology"/>
<feature type="binding site" evidence="9">
    <location>
        <position position="235"/>
    </location>
    <ligand>
        <name>Zn(2+)</name>
        <dbReference type="ChEBI" id="CHEBI:29105"/>
    </ligand>
</feature>
<evidence type="ECO:0000259" key="12">
    <source>
        <dbReference type="Pfam" id="PF17146"/>
    </source>
</evidence>
<name>A0A5N5T2H4_9CRUS</name>
<evidence type="ECO:0000256" key="7">
    <source>
        <dbReference type="ARBA" id="ARBA00023242"/>
    </source>
</evidence>
<dbReference type="GO" id="GO:0016787">
    <property type="term" value="F:hydrolase activity"/>
    <property type="evidence" value="ECO:0007669"/>
    <property type="project" value="UniProtKB-KW"/>
</dbReference>
<keyword evidence="6 8" id="KW-0862">Zinc</keyword>
<organism evidence="13 14">
    <name type="scientific">Armadillidium nasatum</name>
    <dbReference type="NCBI Taxonomy" id="96803"/>
    <lineage>
        <taxon>Eukaryota</taxon>
        <taxon>Metazoa</taxon>
        <taxon>Ecdysozoa</taxon>
        <taxon>Arthropoda</taxon>
        <taxon>Crustacea</taxon>
        <taxon>Multicrustacea</taxon>
        <taxon>Malacostraca</taxon>
        <taxon>Eumalacostraca</taxon>
        <taxon>Peracarida</taxon>
        <taxon>Isopoda</taxon>
        <taxon>Oniscidea</taxon>
        <taxon>Crinocheta</taxon>
        <taxon>Armadillidiidae</taxon>
        <taxon>Armadillidium</taxon>
    </lineage>
</organism>
<dbReference type="InterPro" id="IPR036283">
    <property type="entry name" value="NOB1_Zf-like_sf"/>
</dbReference>
<dbReference type="InterPro" id="IPR033411">
    <property type="entry name" value="Ribonuclease_PIN"/>
</dbReference>
<dbReference type="Pfam" id="PF17146">
    <property type="entry name" value="PIN_6"/>
    <property type="match status" value="1"/>
</dbReference>
<gene>
    <name evidence="13" type="primary">NOB1_0</name>
    <name evidence="13" type="ORF">Anas_08863</name>
</gene>
<evidence type="ECO:0000256" key="10">
    <source>
        <dbReference type="SAM" id="MobiDB-lite"/>
    </source>
</evidence>
<dbReference type="GO" id="GO:0004521">
    <property type="term" value="F:RNA endonuclease activity"/>
    <property type="evidence" value="ECO:0007669"/>
    <property type="project" value="UniProtKB-UniRule"/>
</dbReference>
<accession>A0A5N5T2H4</accession>
<evidence type="ECO:0000256" key="1">
    <source>
        <dbReference type="ARBA" id="ARBA00004123"/>
    </source>
</evidence>
<evidence type="ECO:0000256" key="2">
    <source>
        <dbReference type="ARBA" id="ARBA00005858"/>
    </source>
</evidence>
<dbReference type="OrthoDB" id="446759at2759"/>
<dbReference type="InterPro" id="IPR039907">
    <property type="entry name" value="NOB1"/>
</dbReference>
<sequence>MGPIKKIKQLVIDSGAFLKNVAIWDYGEEYFTVQDVVYEIRDKQAKDFINSLPFRLNFREPSPAAIKFIKDFTEKTGELRSLSLVDIKVLALAYELEVEAKGTSDHLRNEPVQRKPVVDTSRRPVLSQVEGFYAPQSHRTSNNQDKMETESNTSTLEFSDLADSENCTNISTTSNIASVTEAVSSLNISENVEVACITSDFAVQNTLLHIGLSAIGVDGRLIKSLRMYILRCFVCHTLSSDMGKMFCKKCGYKTLKKVSYTLNPDGTKQIWVSNRPINTRGMKYSLPAPQGGKRAVNPILCADQRVPQMLPNKRSRQHKPFRHIDTNGRFSSMLASKCGFSFQLSKQHGIFYFEKKNPNDPGKNVKRRKR</sequence>
<keyword evidence="5" id="KW-0378">Hydrolase</keyword>
<comment type="caution">
    <text evidence="13">The sequence shown here is derived from an EMBL/GenBank/DDBJ whole genome shotgun (WGS) entry which is preliminary data.</text>
</comment>
<dbReference type="FunFam" id="3.40.50.1010:FF:000020">
    <property type="entry name" value="20S-pre-rRNA D-site endonuclease NOB1"/>
    <property type="match status" value="1"/>
</dbReference>
<feature type="domain" description="Ribonuclease PIN" evidence="12">
    <location>
        <begin position="10"/>
        <end position="96"/>
    </location>
</feature>
<dbReference type="GO" id="GO:0031981">
    <property type="term" value="C:nuclear lumen"/>
    <property type="evidence" value="ECO:0007669"/>
    <property type="project" value="UniProtKB-ARBA"/>
</dbReference>
<keyword evidence="3" id="KW-0540">Nuclease</keyword>
<dbReference type="Pfam" id="PF08772">
    <property type="entry name" value="Zn_ribbon_NOB1"/>
    <property type="match status" value="1"/>
</dbReference>
<dbReference type="CDD" id="cd09876">
    <property type="entry name" value="PIN_Nob1-like"/>
    <property type="match status" value="1"/>
</dbReference>
<evidence type="ECO:0000256" key="6">
    <source>
        <dbReference type="ARBA" id="ARBA00022833"/>
    </source>
</evidence>
<evidence type="ECO:0000256" key="9">
    <source>
        <dbReference type="PIRSR" id="PIRSR037125-1"/>
    </source>
</evidence>
<dbReference type="InterPro" id="IPR014881">
    <property type="entry name" value="NOB1_Zn-bd"/>
</dbReference>
<dbReference type="GO" id="GO:0030688">
    <property type="term" value="C:preribosome, small subunit precursor"/>
    <property type="evidence" value="ECO:0007669"/>
    <property type="project" value="TreeGrafter"/>
</dbReference>
<dbReference type="SUPFAM" id="SSF144206">
    <property type="entry name" value="NOB1 zinc finger-like"/>
    <property type="match status" value="1"/>
</dbReference>
<feature type="binding site" evidence="9">
    <location>
        <position position="250"/>
    </location>
    <ligand>
        <name>Zn(2+)</name>
        <dbReference type="ChEBI" id="CHEBI:29105"/>
    </ligand>
</feature>
<dbReference type="GO" id="GO:0030490">
    <property type="term" value="P:maturation of SSU-rRNA"/>
    <property type="evidence" value="ECO:0007669"/>
    <property type="project" value="TreeGrafter"/>
</dbReference>
<dbReference type="GO" id="GO:0005737">
    <property type="term" value="C:cytoplasm"/>
    <property type="evidence" value="ECO:0007669"/>
    <property type="project" value="UniProtKB-ARBA"/>
</dbReference>
<comment type="function">
    <text evidence="8">May play a role in mRNA degradation.</text>
</comment>
<dbReference type="InterPro" id="IPR017117">
    <property type="entry name" value="Nob1_euk"/>
</dbReference>
<feature type="binding site" evidence="9">
    <location>
        <position position="247"/>
    </location>
    <ligand>
        <name>Zn(2+)</name>
        <dbReference type="ChEBI" id="CHEBI:29105"/>
    </ligand>
</feature>
<comment type="similarity">
    <text evidence="2 8">Belongs to the NOB1 family.</text>
</comment>
<evidence type="ECO:0000313" key="13">
    <source>
        <dbReference type="EMBL" id="KAB7499130.1"/>
    </source>
</evidence>
<reference evidence="13 14" key="1">
    <citation type="journal article" date="2019" name="PLoS Biol.">
        <title>Sex chromosomes control vertical transmission of feminizing Wolbachia symbionts in an isopod.</title>
        <authorList>
            <person name="Becking T."/>
            <person name="Chebbi M.A."/>
            <person name="Giraud I."/>
            <person name="Moumen B."/>
            <person name="Laverre T."/>
            <person name="Caubet Y."/>
            <person name="Peccoud J."/>
            <person name="Gilbert C."/>
            <person name="Cordaux R."/>
        </authorList>
    </citation>
    <scope>NUCLEOTIDE SEQUENCE [LARGE SCALE GENOMIC DNA]</scope>
    <source>
        <strain evidence="13">ANa2</strain>
        <tissue evidence="13">Whole body excluding digestive tract and cuticle</tissue>
    </source>
</reference>
<dbReference type="PANTHER" id="PTHR12814:SF2">
    <property type="entry name" value="RNA-BINDING PROTEIN NOB1"/>
    <property type="match status" value="1"/>
</dbReference>
<dbReference type="EMBL" id="SEYY01018659">
    <property type="protein sequence ID" value="KAB7499130.1"/>
    <property type="molecule type" value="Genomic_DNA"/>
</dbReference>
<evidence type="ECO:0000256" key="4">
    <source>
        <dbReference type="ARBA" id="ARBA00022723"/>
    </source>
</evidence>
<feature type="region of interest" description="Disordered" evidence="10">
    <location>
        <begin position="134"/>
        <end position="153"/>
    </location>
</feature>
<keyword evidence="4 8" id="KW-0479">Metal-binding</keyword>
<dbReference type="PANTHER" id="PTHR12814">
    <property type="entry name" value="RNA-BINDING PROTEIN NOB1"/>
    <property type="match status" value="1"/>
</dbReference>
<feature type="compositionally biased region" description="Polar residues" evidence="10">
    <location>
        <begin position="137"/>
        <end position="153"/>
    </location>
</feature>
<protein>
    <recommendedName>
        <fullName evidence="8">RNA-binding protein NOB1</fullName>
    </recommendedName>
</protein>